<evidence type="ECO:0000313" key="3">
    <source>
        <dbReference type="Proteomes" id="UP000595046"/>
    </source>
</evidence>
<feature type="transmembrane region" description="Helical" evidence="1">
    <location>
        <begin position="63"/>
        <end position="82"/>
    </location>
</feature>
<sequence length="269" mass="29046">MRLRGVYFAVAAGSFRRYSTYRVATAAGVFTNTVFGFILAFTFTALWSERPHLGGYDESQALTFVWMGQAMLSAAALIGGGFQEELQERIRTGDVAVDLYRPADLQLWWLAADLGRAGFHLLARGVAPVVFGAFYFELALPVSPLAWLAFLASVTLGIVTGFALRYLFALSAFWLLDGTGLNMLSTLMSMFFSGMLLPLTVFPGAFGEVARLLPWAATMQVPVDVLLGEYEGAGVLSAFAFQALWAVVLLGAGRALQSLATRKVVVQGG</sequence>
<evidence type="ECO:0000256" key="1">
    <source>
        <dbReference type="SAM" id="Phobius"/>
    </source>
</evidence>
<feature type="transmembrane region" description="Helical" evidence="1">
    <location>
        <begin position="21"/>
        <end position="43"/>
    </location>
</feature>
<dbReference type="RefSeq" id="WP_246530992.1">
    <property type="nucleotide sequence ID" value="NZ_CP048882.1"/>
</dbReference>
<protein>
    <submittedName>
        <fullName evidence="2">ABC transporter permease</fullName>
    </submittedName>
</protein>
<dbReference type="InterPro" id="IPR010390">
    <property type="entry name" value="ABC-2_transporter-like"/>
</dbReference>
<keyword evidence="1" id="KW-0812">Transmembrane</keyword>
<feature type="transmembrane region" description="Helical" evidence="1">
    <location>
        <begin position="121"/>
        <end position="140"/>
    </location>
</feature>
<feature type="transmembrane region" description="Helical" evidence="1">
    <location>
        <begin position="146"/>
        <end position="176"/>
    </location>
</feature>
<dbReference type="Proteomes" id="UP000595046">
    <property type="component" value="Chromosome"/>
</dbReference>
<dbReference type="PANTHER" id="PTHR36832">
    <property type="entry name" value="SLR1174 PROTEIN-RELATED"/>
    <property type="match status" value="1"/>
</dbReference>
<dbReference type="KEGG" id="sbat:G4Z16_22195"/>
<feature type="transmembrane region" description="Helical" evidence="1">
    <location>
        <begin position="188"/>
        <end position="213"/>
    </location>
</feature>
<dbReference type="EMBL" id="CP048882">
    <property type="protein sequence ID" value="QPP08665.1"/>
    <property type="molecule type" value="Genomic_DNA"/>
</dbReference>
<name>A0A7T1WV73_9ACTN</name>
<proteinExistence type="predicted"/>
<dbReference type="Pfam" id="PF06182">
    <property type="entry name" value="ABC2_membrane_6"/>
    <property type="match status" value="1"/>
</dbReference>
<gene>
    <name evidence="2" type="ORF">G4Z16_22195</name>
</gene>
<dbReference type="AlphaFoldDB" id="A0A7T1WV73"/>
<organism evidence="2 3">
    <name type="scientific">Streptomyces bathyalis</name>
    <dbReference type="NCBI Taxonomy" id="2710756"/>
    <lineage>
        <taxon>Bacteria</taxon>
        <taxon>Bacillati</taxon>
        <taxon>Actinomycetota</taxon>
        <taxon>Actinomycetes</taxon>
        <taxon>Kitasatosporales</taxon>
        <taxon>Streptomycetaceae</taxon>
        <taxon>Streptomyces</taxon>
    </lineage>
</organism>
<dbReference type="PANTHER" id="PTHR36832:SF2">
    <property type="entry name" value="INTEGRAL MEMBRANE PROTEIN"/>
    <property type="match status" value="1"/>
</dbReference>
<feature type="transmembrane region" description="Helical" evidence="1">
    <location>
        <begin position="233"/>
        <end position="253"/>
    </location>
</feature>
<evidence type="ECO:0000313" key="2">
    <source>
        <dbReference type="EMBL" id="QPP08665.1"/>
    </source>
</evidence>
<keyword evidence="1" id="KW-1133">Transmembrane helix</keyword>
<reference evidence="3" key="1">
    <citation type="submission" date="2020-02" db="EMBL/GenBank/DDBJ databases">
        <title>Streptomyces sp. ASO4wet.</title>
        <authorList>
            <person name="Risdian C."/>
            <person name="Landwehr W."/>
            <person name="Schupp P."/>
            <person name="Wink J."/>
        </authorList>
    </citation>
    <scope>NUCLEOTIDE SEQUENCE [LARGE SCALE GENOMIC DNA]</scope>
    <source>
        <strain evidence="3">ASO4wet</strain>
    </source>
</reference>
<keyword evidence="3" id="KW-1185">Reference proteome</keyword>
<keyword evidence="1" id="KW-0472">Membrane</keyword>
<accession>A0A7T1WV73</accession>